<feature type="compositionally biased region" description="Polar residues" evidence="10">
    <location>
        <begin position="116"/>
        <end position="128"/>
    </location>
</feature>
<dbReference type="STRING" id="109280.ENSHCOP00000002124"/>
<evidence type="ECO:0000256" key="3">
    <source>
        <dbReference type="ARBA" id="ARBA00022536"/>
    </source>
</evidence>
<keyword evidence="8" id="KW-0325">Glycoprotein</keyword>
<protein>
    <submittedName>
        <fullName evidence="15">Mucin 13b, cell surface associated</fullName>
    </submittedName>
</protein>
<feature type="region of interest" description="Disordered" evidence="10">
    <location>
        <begin position="25"/>
        <end position="130"/>
    </location>
</feature>
<dbReference type="PANTHER" id="PTHR24037:SF10">
    <property type="entry name" value="MUCIN-13"/>
    <property type="match status" value="1"/>
</dbReference>
<dbReference type="PANTHER" id="PTHR24037">
    <property type="entry name" value="HEART DEVELOPMENT PROTEIN WITH EGF-LIKE DOMAINS 1"/>
    <property type="match status" value="1"/>
</dbReference>
<dbReference type="OMA" id="YYENRGC"/>
<evidence type="ECO:0000256" key="12">
    <source>
        <dbReference type="SAM" id="SignalP"/>
    </source>
</evidence>
<dbReference type="Gene3D" id="3.30.70.960">
    <property type="entry name" value="SEA domain"/>
    <property type="match status" value="1"/>
</dbReference>
<feature type="compositionally biased region" description="Polar residues" evidence="10">
    <location>
        <begin position="496"/>
        <end position="521"/>
    </location>
</feature>
<dbReference type="AlphaFoldDB" id="A0A3Q3D441"/>
<evidence type="ECO:0000256" key="7">
    <source>
        <dbReference type="ARBA" id="ARBA00023157"/>
    </source>
</evidence>
<feature type="transmembrane region" description="Helical" evidence="11">
    <location>
        <begin position="359"/>
        <end position="384"/>
    </location>
</feature>
<dbReference type="InterPro" id="IPR009030">
    <property type="entry name" value="Growth_fac_rcpt_cys_sf"/>
</dbReference>
<evidence type="ECO:0000259" key="13">
    <source>
        <dbReference type="PROSITE" id="PS50024"/>
    </source>
</evidence>
<feature type="chain" id="PRO_5018721732" evidence="12">
    <location>
        <begin position="21"/>
        <end position="554"/>
    </location>
</feature>
<reference evidence="15" key="1">
    <citation type="submission" date="2025-08" db="UniProtKB">
        <authorList>
            <consortium name="Ensembl"/>
        </authorList>
    </citation>
    <scope>IDENTIFICATION</scope>
</reference>
<feature type="domain" description="EGF-like" evidence="14">
    <location>
        <begin position="131"/>
        <end position="172"/>
    </location>
</feature>
<keyword evidence="16" id="KW-1185">Reference proteome</keyword>
<evidence type="ECO:0000313" key="15">
    <source>
        <dbReference type="Ensembl" id="ENSHCOP00000002124.1"/>
    </source>
</evidence>
<feature type="signal peptide" evidence="12">
    <location>
        <begin position="1"/>
        <end position="20"/>
    </location>
</feature>
<dbReference type="SUPFAM" id="SSF82671">
    <property type="entry name" value="SEA domain"/>
    <property type="match status" value="1"/>
</dbReference>
<feature type="compositionally biased region" description="Polar residues" evidence="10">
    <location>
        <begin position="70"/>
        <end position="85"/>
    </location>
</feature>
<dbReference type="SUPFAM" id="SSF57184">
    <property type="entry name" value="Growth factor receptor domain"/>
    <property type="match status" value="1"/>
</dbReference>
<keyword evidence="3 9" id="KW-0245">EGF-like domain</keyword>
<feature type="region of interest" description="Disordered" evidence="10">
    <location>
        <begin position="387"/>
        <end position="433"/>
    </location>
</feature>
<evidence type="ECO:0000313" key="16">
    <source>
        <dbReference type="Proteomes" id="UP000264820"/>
    </source>
</evidence>
<feature type="region of interest" description="Disordered" evidence="10">
    <location>
        <begin position="453"/>
        <end position="554"/>
    </location>
</feature>
<sequence length="554" mass="59116">MAPEMKLAFVLCLFATSAVQRVVPNPTNPTASEPGNPATPEPAIPTDPAQSTTPESAQSTTPESAIPTDPAQSTTPEPAQSTTPESAQSTTPESAQSTTPESTQSTTPESAIPTDPAQSTTPGTTPLPTDNPDICARHPCPARSTCEARANQTRVCLCMAGDYYDEDSRRCETAKVFPGQLQVPGLAFEKDMRNKTSPAFQRAAEQISDQIGVLFNESSGYLRSIVLELKPFENGKGRAGAGVGASVEMVFQTSARVKTQDVVGAVAKASECVACLLANSTFTYTSLCMKQPCDEKTTTCSAGDDGNFLCRCSKAYVATDYSHRACVACPSGQTPNGTRQCIDCPFGYSGFNCAESWKLALVIVGSVLGGLLLIAVAVLIVTSTRSPKKTSKRKKKDPDTGKPDVIHFSDKDPLVTSLPTNGREPAAKTEPAAAVKPFVGAGVPRIPRATAAGAWDGETGLEMTPSNSRHGSVAQGRTSWRNDNLEDMNGGPYSRPRNQTDPYAQTRPLSNPYSESRSLNNPYARDRPRTDPYARNQGQSNPNFSHDNERPFNY</sequence>
<feature type="compositionally biased region" description="Polar residues" evidence="10">
    <location>
        <begin position="464"/>
        <end position="482"/>
    </location>
</feature>
<name>A0A3Q3D441_HIPCM</name>
<feature type="compositionally biased region" description="Polar residues" evidence="10">
    <location>
        <begin position="536"/>
        <end position="545"/>
    </location>
</feature>
<evidence type="ECO:0000256" key="1">
    <source>
        <dbReference type="ARBA" id="ARBA00004236"/>
    </source>
</evidence>
<feature type="domain" description="SEA" evidence="13">
    <location>
        <begin position="173"/>
        <end position="294"/>
    </location>
</feature>
<evidence type="ECO:0000256" key="11">
    <source>
        <dbReference type="SAM" id="Phobius"/>
    </source>
</evidence>
<feature type="compositionally biased region" description="Basic and acidic residues" evidence="10">
    <location>
        <begin position="396"/>
        <end position="413"/>
    </location>
</feature>
<dbReference type="InterPro" id="IPR000082">
    <property type="entry name" value="SEA_dom"/>
</dbReference>
<evidence type="ECO:0000256" key="2">
    <source>
        <dbReference type="ARBA" id="ARBA00022475"/>
    </source>
</evidence>
<evidence type="ECO:0000256" key="5">
    <source>
        <dbReference type="ARBA" id="ARBA00022737"/>
    </source>
</evidence>
<organism evidence="15 16">
    <name type="scientific">Hippocampus comes</name>
    <name type="common">Tiger tail seahorse</name>
    <dbReference type="NCBI Taxonomy" id="109280"/>
    <lineage>
        <taxon>Eukaryota</taxon>
        <taxon>Metazoa</taxon>
        <taxon>Chordata</taxon>
        <taxon>Craniata</taxon>
        <taxon>Vertebrata</taxon>
        <taxon>Euteleostomi</taxon>
        <taxon>Actinopterygii</taxon>
        <taxon>Neopterygii</taxon>
        <taxon>Teleostei</taxon>
        <taxon>Neoteleostei</taxon>
        <taxon>Acanthomorphata</taxon>
        <taxon>Syngnathiaria</taxon>
        <taxon>Syngnathiformes</taxon>
        <taxon>Syngnathoidei</taxon>
        <taxon>Syngnathidae</taxon>
        <taxon>Hippocampus</taxon>
    </lineage>
</organism>
<keyword evidence="5" id="KW-0677">Repeat</keyword>
<evidence type="ECO:0000256" key="6">
    <source>
        <dbReference type="ARBA" id="ARBA00023136"/>
    </source>
</evidence>
<comment type="caution">
    <text evidence="9">Lacks conserved residue(s) required for the propagation of feature annotation.</text>
</comment>
<evidence type="ECO:0000256" key="10">
    <source>
        <dbReference type="SAM" id="MobiDB-lite"/>
    </source>
</evidence>
<proteinExistence type="predicted"/>
<keyword evidence="2" id="KW-1003">Cell membrane</keyword>
<dbReference type="InterPro" id="IPR036364">
    <property type="entry name" value="SEA_dom_sf"/>
</dbReference>
<feature type="compositionally biased region" description="Polar residues" evidence="10">
    <location>
        <begin position="48"/>
        <end position="63"/>
    </location>
</feature>
<dbReference type="GO" id="GO:0005886">
    <property type="term" value="C:plasma membrane"/>
    <property type="evidence" value="ECO:0007669"/>
    <property type="project" value="UniProtKB-SubCell"/>
</dbReference>
<dbReference type="Proteomes" id="UP000264820">
    <property type="component" value="Unplaced"/>
</dbReference>
<keyword evidence="4 12" id="KW-0732">Signal</keyword>
<feature type="compositionally biased region" description="Low complexity" evidence="10">
    <location>
        <begin position="86"/>
        <end position="111"/>
    </location>
</feature>
<dbReference type="Ensembl" id="ENSHCOT00000010935.1">
    <property type="protein sequence ID" value="ENSHCOP00000002124.1"/>
    <property type="gene ID" value="ENSHCOG00000003201.1"/>
</dbReference>
<dbReference type="InterPro" id="IPR000742">
    <property type="entry name" value="EGF"/>
</dbReference>
<keyword evidence="7" id="KW-1015">Disulfide bond</keyword>
<accession>A0A3Q3D441</accession>
<evidence type="ECO:0000256" key="9">
    <source>
        <dbReference type="PROSITE-ProRule" id="PRU00076"/>
    </source>
</evidence>
<keyword evidence="11" id="KW-1133">Transmembrane helix</keyword>
<dbReference type="PROSITE" id="PS50026">
    <property type="entry name" value="EGF_3"/>
    <property type="match status" value="1"/>
</dbReference>
<evidence type="ECO:0000256" key="4">
    <source>
        <dbReference type="ARBA" id="ARBA00022729"/>
    </source>
</evidence>
<keyword evidence="6 11" id="KW-0472">Membrane</keyword>
<evidence type="ECO:0000259" key="14">
    <source>
        <dbReference type="PROSITE" id="PS50026"/>
    </source>
</evidence>
<evidence type="ECO:0000256" key="8">
    <source>
        <dbReference type="ARBA" id="ARBA00023180"/>
    </source>
</evidence>
<reference evidence="15" key="2">
    <citation type="submission" date="2025-09" db="UniProtKB">
        <authorList>
            <consortium name="Ensembl"/>
        </authorList>
    </citation>
    <scope>IDENTIFICATION</scope>
</reference>
<dbReference type="GeneTree" id="ENSGT00710000106813"/>
<keyword evidence="11" id="KW-0812">Transmembrane</keyword>
<dbReference type="PROSITE" id="PS50024">
    <property type="entry name" value="SEA"/>
    <property type="match status" value="1"/>
</dbReference>
<dbReference type="Pfam" id="PF01390">
    <property type="entry name" value="SEA"/>
    <property type="match status" value="1"/>
</dbReference>
<comment type="subcellular location">
    <subcellularLocation>
        <location evidence="1">Cell membrane</location>
    </subcellularLocation>
</comment>